<accession>J3NRP3</accession>
<feature type="compositionally biased region" description="Low complexity" evidence="1">
    <location>
        <begin position="74"/>
        <end position="88"/>
    </location>
</feature>
<sequence>MGLEVIYVTRHGYTATIRSPTGIANDPALTAHGLDQARELGRHLLAVEPPIERIYSSPFYRCLQTIEPFARAAQAGSSSSSSSSDAAAPPQPPSAALKVRVEPGVAEWFGAAPFAHPAPAPPEVLAGLFPDMLDGAYRAEVVPPSRGESVAELHDRVALAAARIIGRCDAEGARAVVVCTHAAAVIALGRVLTGRMPDDVAGADDFGAFTCGLSVYRRRAGAAAGEKGEDEGEGGGGVGAAGKEEEEETAPARDARATAAAKTPTTSDDAVPVGTQKPGDVTTGQEVQLELRQQESAAAAQEVRSSIPRERVDAWRGGRGVGGGWICESNSDCSFLSGGCERGWSFAGEESFPDFPAVSASSVREERRTTRL</sequence>
<dbReference type="STRING" id="644352.J3NRP3"/>
<dbReference type="PANTHER" id="PTHR16469">
    <property type="entry name" value="UBIQUITIN-ASSOCIATED AND SH3 DOMAIN-CONTAINING BA-RELATED"/>
    <property type="match status" value="1"/>
</dbReference>
<evidence type="ECO:0000313" key="4">
    <source>
        <dbReference type="Proteomes" id="UP000006039"/>
    </source>
</evidence>
<feature type="region of interest" description="Disordered" evidence="1">
    <location>
        <begin position="223"/>
        <end position="283"/>
    </location>
</feature>
<dbReference type="OrthoDB" id="414418at2759"/>
<dbReference type="InterPro" id="IPR029033">
    <property type="entry name" value="His_PPase_superfam"/>
</dbReference>
<dbReference type="HOGENOM" id="CLU_042838_1_1_1"/>
<evidence type="ECO:0000256" key="1">
    <source>
        <dbReference type="SAM" id="MobiDB-lite"/>
    </source>
</evidence>
<name>J3NRP3_GAET3</name>
<evidence type="ECO:0000313" key="2">
    <source>
        <dbReference type="EMBL" id="EJT78849.1"/>
    </source>
</evidence>
<dbReference type="RefSeq" id="XP_009219994.1">
    <property type="nucleotide sequence ID" value="XM_009221730.1"/>
</dbReference>
<organism evidence="2">
    <name type="scientific">Gaeumannomyces tritici (strain R3-111a-1)</name>
    <name type="common">Wheat and barley take-all root rot fungus</name>
    <name type="synonym">Gaeumannomyces graminis var. tritici</name>
    <dbReference type="NCBI Taxonomy" id="644352"/>
    <lineage>
        <taxon>Eukaryota</taxon>
        <taxon>Fungi</taxon>
        <taxon>Dikarya</taxon>
        <taxon>Ascomycota</taxon>
        <taxon>Pezizomycotina</taxon>
        <taxon>Sordariomycetes</taxon>
        <taxon>Sordariomycetidae</taxon>
        <taxon>Magnaporthales</taxon>
        <taxon>Magnaporthaceae</taxon>
        <taxon>Gaeumannomyces</taxon>
    </lineage>
</organism>
<dbReference type="EnsemblFungi" id="EJT78849">
    <property type="protein sequence ID" value="EJT78849"/>
    <property type="gene ID" value="GGTG_03943"/>
</dbReference>
<reference evidence="4" key="1">
    <citation type="submission" date="2010-07" db="EMBL/GenBank/DDBJ databases">
        <title>The genome sequence of Gaeumannomyces graminis var. tritici strain R3-111a-1.</title>
        <authorList>
            <consortium name="The Broad Institute Genome Sequencing Platform"/>
            <person name="Ma L.-J."/>
            <person name="Dead R."/>
            <person name="Young S."/>
            <person name="Zeng Q."/>
            <person name="Koehrsen M."/>
            <person name="Alvarado L."/>
            <person name="Berlin A."/>
            <person name="Chapman S.B."/>
            <person name="Chen Z."/>
            <person name="Freedman E."/>
            <person name="Gellesch M."/>
            <person name="Goldberg J."/>
            <person name="Griggs A."/>
            <person name="Gujja S."/>
            <person name="Heilman E.R."/>
            <person name="Heiman D."/>
            <person name="Hepburn T."/>
            <person name="Howarth C."/>
            <person name="Jen D."/>
            <person name="Larson L."/>
            <person name="Mehta T."/>
            <person name="Neiman D."/>
            <person name="Pearson M."/>
            <person name="Roberts A."/>
            <person name="Saif S."/>
            <person name="Shea T."/>
            <person name="Shenoy N."/>
            <person name="Sisk P."/>
            <person name="Stolte C."/>
            <person name="Sykes S."/>
            <person name="Walk T."/>
            <person name="White J."/>
            <person name="Yandava C."/>
            <person name="Haas B."/>
            <person name="Nusbaum C."/>
            <person name="Birren B."/>
        </authorList>
    </citation>
    <scope>NUCLEOTIDE SEQUENCE [LARGE SCALE GENOMIC DNA]</scope>
    <source>
        <strain evidence="4">R3-111a-1</strain>
    </source>
</reference>
<dbReference type="PANTHER" id="PTHR16469:SF51">
    <property type="entry name" value="TRANSCRIPTION FACTOR TAU 55 KDA SUBUNIT"/>
    <property type="match status" value="1"/>
</dbReference>
<evidence type="ECO:0000313" key="3">
    <source>
        <dbReference type="EnsemblFungi" id="EJT78849"/>
    </source>
</evidence>
<dbReference type="Gene3D" id="3.40.50.1240">
    <property type="entry name" value="Phosphoglycerate mutase-like"/>
    <property type="match status" value="2"/>
</dbReference>
<evidence type="ECO:0008006" key="5">
    <source>
        <dbReference type="Google" id="ProtNLM"/>
    </source>
</evidence>
<protein>
    <recommendedName>
        <fullName evidence="5">Phosphoglycerate mutase</fullName>
    </recommendedName>
</protein>
<dbReference type="SUPFAM" id="SSF53254">
    <property type="entry name" value="Phosphoglycerate mutase-like"/>
    <property type="match status" value="1"/>
</dbReference>
<dbReference type="CDD" id="cd07067">
    <property type="entry name" value="HP_PGM_like"/>
    <property type="match status" value="1"/>
</dbReference>
<reference evidence="3" key="4">
    <citation type="journal article" date="2015" name="G3 (Bethesda)">
        <title>Genome sequences of three phytopathogenic species of the Magnaporthaceae family of fungi.</title>
        <authorList>
            <person name="Okagaki L.H."/>
            <person name="Nunes C.C."/>
            <person name="Sailsbery J."/>
            <person name="Clay B."/>
            <person name="Brown D."/>
            <person name="John T."/>
            <person name="Oh Y."/>
            <person name="Young N."/>
            <person name="Fitzgerald M."/>
            <person name="Haas B.J."/>
            <person name="Zeng Q."/>
            <person name="Young S."/>
            <person name="Adiconis X."/>
            <person name="Fan L."/>
            <person name="Levin J.Z."/>
            <person name="Mitchell T.K."/>
            <person name="Okubara P.A."/>
            <person name="Farman M.L."/>
            <person name="Kohn L.M."/>
            <person name="Birren B."/>
            <person name="Ma L.-J."/>
            <person name="Dean R.A."/>
        </authorList>
    </citation>
    <scope>NUCLEOTIDE SEQUENCE</scope>
    <source>
        <strain evidence="3">R3-111a-1</strain>
    </source>
</reference>
<keyword evidence="4" id="KW-1185">Reference proteome</keyword>
<dbReference type="GeneID" id="20344401"/>
<reference evidence="2" key="2">
    <citation type="submission" date="2010-07" db="EMBL/GenBank/DDBJ databases">
        <authorList>
            <consortium name="The Broad Institute Genome Sequencing Platform"/>
            <consortium name="Broad Institute Genome Sequencing Center for Infectious Disease"/>
            <person name="Ma L.-J."/>
            <person name="Dead R."/>
            <person name="Young S."/>
            <person name="Zeng Q."/>
            <person name="Koehrsen M."/>
            <person name="Alvarado L."/>
            <person name="Berlin A."/>
            <person name="Chapman S.B."/>
            <person name="Chen Z."/>
            <person name="Freedman E."/>
            <person name="Gellesch M."/>
            <person name="Goldberg J."/>
            <person name="Griggs A."/>
            <person name="Gujja S."/>
            <person name="Heilman E.R."/>
            <person name="Heiman D."/>
            <person name="Hepburn T."/>
            <person name="Howarth C."/>
            <person name="Jen D."/>
            <person name="Larson L."/>
            <person name="Mehta T."/>
            <person name="Neiman D."/>
            <person name="Pearson M."/>
            <person name="Roberts A."/>
            <person name="Saif S."/>
            <person name="Shea T."/>
            <person name="Shenoy N."/>
            <person name="Sisk P."/>
            <person name="Stolte C."/>
            <person name="Sykes S."/>
            <person name="Walk T."/>
            <person name="White J."/>
            <person name="Yandava C."/>
            <person name="Haas B."/>
            <person name="Nusbaum C."/>
            <person name="Birren B."/>
        </authorList>
    </citation>
    <scope>NUCLEOTIDE SEQUENCE</scope>
    <source>
        <strain evidence="2">R3-111a-1</strain>
    </source>
</reference>
<dbReference type="InterPro" id="IPR051710">
    <property type="entry name" value="Phosphatase_SH3-domain"/>
</dbReference>
<reference evidence="2" key="3">
    <citation type="submission" date="2010-09" db="EMBL/GenBank/DDBJ databases">
        <title>Annotation of Gaeumannomyces graminis var. tritici R3-111a-1.</title>
        <authorList>
            <consortium name="The Broad Institute Genome Sequencing Platform"/>
            <person name="Ma L.-J."/>
            <person name="Dead R."/>
            <person name="Young S.K."/>
            <person name="Zeng Q."/>
            <person name="Gargeya S."/>
            <person name="Fitzgerald M."/>
            <person name="Haas B."/>
            <person name="Abouelleil A."/>
            <person name="Alvarado L."/>
            <person name="Arachchi H.M."/>
            <person name="Berlin A."/>
            <person name="Brown A."/>
            <person name="Chapman S.B."/>
            <person name="Chen Z."/>
            <person name="Dunbar C."/>
            <person name="Freedman E."/>
            <person name="Gearin G."/>
            <person name="Gellesch M."/>
            <person name="Goldberg J."/>
            <person name="Griggs A."/>
            <person name="Gujja S."/>
            <person name="Heiman D."/>
            <person name="Howarth C."/>
            <person name="Larson L."/>
            <person name="Lui A."/>
            <person name="MacDonald P.J.P."/>
            <person name="Mehta T."/>
            <person name="Montmayeur A."/>
            <person name="Murphy C."/>
            <person name="Neiman D."/>
            <person name="Pearson M."/>
            <person name="Priest M."/>
            <person name="Roberts A."/>
            <person name="Saif S."/>
            <person name="Shea T."/>
            <person name="Shenoy N."/>
            <person name="Sisk P."/>
            <person name="Stolte C."/>
            <person name="Sykes S."/>
            <person name="Yandava C."/>
            <person name="Wortman J."/>
            <person name="Nusbaum C."/>
            <person name="Birren B."/>
        </authorList>
    </citation>
    <scope>NUCLEOTIDE SEQUENCE</scope>
    <source>
        <strain evidence="2">R3-111a-1</strain>
    </source>
</reference>
<dbReference type="InterPro" id="IPR013078">
    <property type="entry name" value="His_Pase_superF_clade-1"/>
</dbReference>
<feature type="compositionally biased region" description="Low complexity" evidence="1">
    <location>
        <begin position="257"/>
        <end position="266"/>
    </location>
</feature>
<dbReference type="eggNOG" id="ENOG502RYP8">
    <property type="taxonomic scope" value="Eukaryota"/>
</dbReference>
<feature type="compositionally biased region" description="Basic and acidic residues" evidence="1">
    <location>
        <begin position="363"/>
        <end position="372"/>
    </location>
</feature>
<dbReference type="FunCoup" id="J3NRP3">
    <property type="interactions" value="131"/>
</dbReference>
<proteinExistence type="predicted"/>
<dbReference type="VEuPathDB" id="FungiDB:GGTG_03943"/>
<dbReference type="Pfam" id="PF00300">
    <property type="entry name" value="His_Phos_1"/>
    <property type="match status" value="2"/>
</dbReference>
<feature type="region of interest" description="Disordered" evidence="1">
    <location>
        <begin position="350"/>
        <end position="372"/>
    </location>
</feature>
<feature type="region of interest" description="Disordered" evidence="1">
    <location>
        <begin position="74"/>
        <end position="96"/>
    </location>
</feature>
<dbReference type="Proteomes" id="UP000006039">
    <property type="component" value="Unassembled WGS sequence"/>
</dbReference>
<gene>
    <name evidence="3" type="primary">20344401</name>
    <name evidence="2" type="ORF">GGTG_03943</name>
</gene>
<dbReference type="SMART" id="SM00855">
    <property type="entry name" value="PGAM"/>
    <property type="match status" value="1"/>
</dbReference>
<dbReference type="AlphaFoldDB" id="J3NRP3"/>
<dbReference type="EMBL" id="GL385396">
    <property type="protein sequence ID" value="EJT78849.1"/>
    <property type="molecule type" value="Genomic_DNA"/>
</dbReference>
<reference evidence="3" key="5">
    <citation type="submission" date="2018-04" db="UniProtKB">
        <authorList>
            <consortium name="EnsemblFungi"/>
        </authorList>
    </citation>
    <scope>IDENTIFICATION</scope>
    <source>
        <strain evidence="3">R3-111a-1</strain>
    </source>
</reference>